<feature type="compositionally biased region" description="Gly residues" evidence="1">
    <location>
        <begin position="779"/>
        <end position="790"/>
    </location>
</feature>
<dbReference type="EMBL" id="JAEHOE010000263">
    <property type="protein sequence ID" value="KAG2482099.1"/>
    <property type="molecule type" value="Genomic_DNA"/>
</dbReference>
<feature type="region of interest" description="Disordered" evidence="1">
    <location>
        <begin position="627"/>
        <end position="684"/>
    </location>
</feature>
<feature type="compositionally biased region" description="Low complexity" evidence="1">
    <location>
        <begin position="168"/>
        <end position="177"/>
    </location>
</feature>
<organism evidence="2 3">
    <name type="scientific">Edaphochlamys debaryana</name>
    <dbReference type="NCBI Taxonomy" id="47281"/>
    <lineage>
        <taxon>Eukaryota</taxon>
        <taxon>Viridiplantae</taxon>
        <taxon>Chlorophyta</taxon>
        <taxon>core chlorophytes</taxon>
        <taxon>Chlorophyceae</taxon>
        <taxon>CS clade</taxon>
        <taxon>Chlamydomonadales</taxon>
        <taxon>Chlamydomonadales incertae sedis</taxon>
        <taxon>Edaphochlamys</taxon>
    </lineage>
</organism>
<feature type="compositionally biased region" description="Low complexity" evidence="1">
    <location>
        <begin position="361"/>
        <end position="372"/>
    </location>
</feature>
<feature type="region of interest" description="Disordered" evidence="1">
    <location>
        <begin position="130"/>
        <end position="183"/>
    </location>
</feature>
<feature type="region of interest" description="Disordered" evidence="1">
    <location>
        <begin position="266"/>
        <end position="294"/>
    </location>
</feature>
<evidence type="ECO:0000256" key="1">
    <source>
        <dbReference type="SAM" id="MobiDB-lite"/>
    </source>
</evidence>
<evidence type="ECO:0000313" key="3">
    <source>
        <dbReference type="Proteomes" id="UP000612055"/>
    </source>
</evidence>
<dbReference type="Proteomes" id="UP000612055">
    <property type="component" value="Unassembled WGS sequence"/>
</dbReference>
<feature type="region of interest" description="Disordered" evidence="1">
    <location>
        <begin position="337"/>
        <end position="523"/>
    </location>
</feature>
<feature type="compositionally biased region" description="Low complexity" evidence="1">
    <location>
        <begin position="427"/>
        <end position="448"/>
    </location>
</feature>
<name>A0A835XEX5_9CHLO</name>
<dbReference type="OrthoDB" id="543788at2759"/>
<keyword evidence="3" id="KW-1185">Reference proteome</keyword>
<feature type="region of interest" description="Disordered" evidence="1">
    <location>
        <begin position="1"/>
        <end position="78"/>
    </location>
</feature>
<reference evidence="2" key="1">
    <citation type="journal article" date="2020" name="bioRxiv">
        <title>Comparative genomics of Chlamydomonas.</title>
        <authorList>
            <person name="Craig R.J."/>
            <person name="Hasan A.R."/>
            <person name="Ness R.W."/>
            <person name="Keightley P.D."/>
        </authorList>
    </citation>
    <scope>NUCLEOTIDE SEQUENCE</scope>
    <source>
        <strain evidence="2">CCAP 11/70</strain>
    </source>
</reference>
<feature type="region of interest" description="Disordered" evidence="1">
    <location>
        <begin position="779"/>
        <end position="799"/>
    </location>
</feature>
<feature type="compositionally biased region" description="Polar residues" evidence="1">
    <location>
        <begin position="275"/>
        <end position="289"/>
    </location>
</feature>
<feature type="compositionally biased region" description="Gly residues" evidence="1">
    <location>
        <begin position="460"/>
        <end position="473"/>
    </location>
</feature>
<proteinExistence type="predicted"/>
<feature type="compositionally biased region" description="Gly residues" evidence="1">
    <location>
        <begin position="135"/>
        <end position="146"/>
    </location>
</feature>
<feature type="compositionally biased region" description="Polar residues" evidence="1">
    <location>
        <begin position="340"/>
        <end position="351"/>
    </location>
</feature>
<feature type="compositionally biased region" description="Low complexity" evidence="1">
    <location>
        <begin position="59"/>
        <end position="78"/>
    </location>
</feature>
<protein>
    <submittedName>
        <fullName evidence="2">Uncharacterized protein</fullName>
    </submittedName>
</protein>
<feature type="compositionally biased region" description="Polar residues" evidence="1">
    <location>
        <begin position="44"/>
        <end position="53"/>
    </location>
</feature>
<feature type="compositionally biased region" description="Low complexity" evidence="1">
    <location>
        <begin position="147"/>
        <end position="161"/>
    </location>
</feature>
<comment type="caution">
    <text evidence="2">The sequence shown here is derived from an EMBL/GenBank/DDBJ whole genome shotgun (WGS) entry which is preliminary data.</text>
</comment>
<sequence>MEEPLLPTPSLGDLIADTPKEWTPAGSPRGGTPVPDGRPRSGVARSSVSTSPKATLVQARPSSRPSSRPGSAVGRGSVTAQLQAVPTAEGSAKAVLSPRQPGSSLRLVTVAAEPSASQLAVATPHDLPAVLGRSMGQGGSGPGSPGAAGRAAHAHPSASPLGPGGGDPSSPSASSLGVGSGAGPFASGRRGALGPVGSQPSFGALSASLADLRVVAVQPPMGGPGAGAGAGAGSGAGLEGGVSSPSAAMAAAMFGGVFGAYGERSGGGGGGGSGLRTQSAGDPSGLSTYSGGGGGGPDPVAACLARYQMHQRIAVGFKHVVEDTRREAEEVEARMLAMSATRSASPGQQASWGEGREATFGGDLEPGAEAEAGPGGAQGPGRSVAQAPLHAAFHGAGPSGRGEQRPPAAEALPDPPHRNRFAPPQPAAARRPASAAPSADGALVAPAHAHAHAHAHSHSQGGGGGGGEGSGSGEDGRTSPPPDGQGPGGGEGPALRRSPSQVQGAYLSLPDGSFAGSAPLKAAPTQEGLLFERYNRRERADLPELQLRYLRPPGAIAPPQPRLLSKVPKPAAPPMRALPNGIPASRLERMSSRRRSRSPPRLYQPQPPDPRTDAVLLNAAAGLGRTAPGLFTLPPPGPGGPPGSPLLGPLAGTGAAGVAPSGPSVSASAGPGSPQGGPRSPKARAAAAAAAAAASDGGALAAYLAVATQPGSGEPLLDSNFYNVLSQHFRSSVMQQTQQLRSALNVNLPLVLGAMNCVNTAEHPGSTLTHGTGHGLGLGLGATGGAGGSRGSSVSGRRA</sequence>
<feature type="region of interest" description="Disordered" evidence="1">
    <location>
        <begin position="552"/>
        <end position="613"/>
    </location>
</feature>
<dbReference type="AlphaFoldDB" id="A0A835XEX5"/>
<feature type="compositionally biased region" description="Pro residues" evidence="1">
    <location>
        <begin position="633"/>
        <end position="644"/>
    </location>
</feature>
<gene>
    <name evidence="2" type="ORF">HYH03_018955</name>
</gene>
<feature type="compositionally biased region" description="Low complexity" evidence="1">
    <location>
        <begin position="645"/>
        <end position="684"/>
    </location>
</feature>
<evidence type="ECO:0000313" key="2">
    <source>
        <dbReference type="EMBL" id="KAG2482099.1"/>
    </source>
</evidence>
<accession>A0A835XEX5</accession>